<feature type="compositionally biased region" description="Low complexity" evidence="6">
    <location>
        <begin position="33"/>
        <end position="42"/>
    </location>
</feature>
<evidence type="ECO:0000259" key="8">
    <source>
        <dbReference type="PROSITE" id="PS50178"/>
    </source>
</evidence>
<feature type="compositionally biased region" description="Low complexity" evidence="6">
    <location>
        <begin position="90"/>
        <end position="105"/>
    </location>
</feature>
<feature type="coiled-coil region" evidence="5">
    <location>
        <begin position="493"/>
        <end position="894"/>
    </location>
</feature>
<dbReference type="Gene3D" id="3.30.40.10">
    <property type="entry name" value="Zinc/RING finger domain, C3HC4 (zinc finger)"/>
    <property type="match status" value="1"/>
</dbReference>
<dbReference type="CDD" id="cd15730">
    <property type="entry name" value="FYVE_EEA1"/>
    <property type="match status" value="1"/>
</dbReference>
<dbReference type="SMART" id="SM00064">
    <property type="entry name" value="FYVE"/>
    <property type="match status" value="1"/>
</dbReference>
<organism evidence="9 10">
    <name type="scientific">Ancylostoma duodenale</name>
    <dbReference type="NCBI Taxonomy" id="51022"/>
    <lineage>
        <taxon>Eukaryota</taxon>
        <taxon>Metazoa</taxon>
        <taxon>Ecdysozoa</taxon>
        <taxon>Nematoda</taxon>
        <taxon>Chromadorea</taxon>
        <taxon>Rhabditida</taxon>
        <taxon>Rhabditina</taxon>
        <taxon>Rhabditomorpha</taxon>
        <taxon>Strongyloidea</taxon>
        <taxon>Ancylostomatidae</taxon>
        <taxon>Ancylostomatinae</taxon>
        <taxon>Ancylostoma</taxon>
    </lineage>
</organism>
<accession>A0A0C2GT10</accession>
<dbReference type="SUPFAM" id="SSF118359">
    <property type="entry name" value="Expressed protein At2g23090/F21P24.15"/>
    <property type="match status" value="1"/>
</dbReference>
<feature type="domain" description="C2H2-type" evidence="7">
    <location>
        <begin position="52"/>
        <end position="80"/>
    </location>
</feature>
<feature type="coiled-coil region" evidence="5">
    <location>
        <begin position="318"/>
        <end position="380"/>
    </location>
</feature>
<evidence type="ECO:0000313" key="9">
    <source>
        <dbReference type="EMBL" id="KIH64390.1"/>
    </source>
</evidence>
<dbReference type="GO" id="GO:0005769">
    <property type="term" value="C:early endosome"/>
    <property type="evidence" value="ECO:0007669"/>
    <property type="project" value="TreeGrafter"/>
</dbReference>
<feature type="coiled-coil region" evidence="5">
    <location>
        <begin position="416"/>
        <end position="450"/>
    </location>
</feature>
<name>A0A0C2GT10_9BILA</name>
<gene>
    <name evidence="9" type="ORF">ANCDUO_05298</name>
</gene>
<keyword evidence="2 4" id="KW-0863">Zinc-finger</keyword>
<dbReference type="InterPro" id="IPR000306">
    <property type="entry name" value="Znf_FYVE"/>
</dbReference>
<dbReference type="PROSITE" id="PS00028">
    <property type="entry name" value="ZINC_FINGER_C2H2_1"/>
    <property type="match status" value="1"/>
</dbReference>
<dbReference type="PANTHER" id="PTHR23164:SF30">
    <property type="entry name" value="EARLY ENDOSOME ANTIGEN 1"/>
    <property type="match status" value="1"/>
</dbReference>
<keyword evidence="10" id="KW-1185">Reference proteome</keyword>
<dbReference type="OrthoDB" id="79871at2759"/>
<protein>
    <submittedName>
        <fullName evidence="9">FYVE zinc finger</fullName>
    </submittedName>
</protein>
<proteinExistence type="predicted"/>
<feature type="domain" description="FYVE-type" evidence="8">
    <location>
        <begin position="1212"/>
        <end position="1251"/>
    </location>
</feature>
<evidence type="ECO:0000256" key="1">
    <source>
        <dbReference type="ARBA" id="ARBA00022723"/>
    </source>
</evidence>
<evidence type="ECO:0000313" key="10">
    <source>
        <dbReference type="Proteomes" id="UP000054047"/>
    </source>
</evidence>
<feature type="coiled-coil region" evidence="5">
    <location>
        <begin position="111"/>
        <end position="145"/>
    </location>
</feature>
<feature type="coiled-coil region" evidence="5">
    <location>
        <begin position="256"/>
        <end position="283"/>
    </location>
</feature>
<evidence type="ECO:0000256" key="5">
    <source>
        <dbReference type="SAM" id="Coils"/>
    </source>
</evidence>
<dbReference type="AlphaFoldDB" id="A0A0C2GT10"/>
<evidence type="ECO:0000256" key="4">
    <source>
        <dbReference type="PROSITE-ProRule" id="PRU00042"/>
    </source>
</evidence>
<dbReference type="GO" id="GO:0005545">
    <property type="term" value="F:1-phosphatidylinositol binding"/>
    <property type="evidence" value="ECO:0007669"/>
    <property type="project" value="TreeGrafter"/>
</dbReference>
<evidence type="ECO:0000256" key="6">
    <source>
        <dbReference type="SAM" id="MobiDB-lite"/>
    </source>
</evidence>
<dbReference type="PROSITE" id="PS50178">
    <property type="entry name" value="ZF_FYVE"/>
    <property type="match status" value="1"/>
</dbReference>
<reference evidence="9 10" key="1">
    <citation type="submission" date="2013-12" db="EMBL/GenBank/DDBJ databases">
        <title>Draft genome of the parsitic nematode Ancylostoma duodenale.</title>
        <authorList>
            <person name="Mitreva M."/>
        </authorList>
    </citation>
    <scope>NUCLEOTIDE SEQUENCE [LARGE SCALE GENOMIC DNA]</scope>
    <source>
        <strain evidence="9 10">Zhejiang</strain>
    </source>
</reference>
<dbReference type="PROSITE" id="PS50157">
    <property type="entry name" value="ZINC_FINGER_C2H2_2"/>
    <property type="match status" value="1"/>
</dbReference>
<dbReference type="SUPFAM" id="SSF57903">
    <property type="entry name" value="FYVE/PHD zinc finger"/>
    <property type="match status" value="1"/>
</dbReference>
<dbReference type="InterPro" id="IPR011011">
    <property type="entry name" value="Znf_FYVE_PHD"/>
</dbReference>
<evidence type="ECO:0000256" key="2">
    <source>
        <dbReference type="ARBA" id="ARBA00022771"/>
    </source>
</evidence>
<feature type="compositionally biased region" description="Polar residues" evidence="6">
    <location>
        <begin position="79"/>
        <end position="89"/>
    </location>
</feature>
<feature type="coiled-coil region" evidence="5">
    <location>
        <begin position="171"/>
        <end position="212"/>
    </location>
</feature>
<feature type="region of interest" description="Disordered" evidence="6">
    <location>
        <begin position="16"/>
        <end position="42"/>
    </location>
</feature>
<keyword evidence="1" id="KW-0479">Metal-binding</keyword>
<evidence type="ECO:0000259" key="7">
    <source>
        <dbReference type="PROSITE" id="PS50157"/>
    </source>
</evidence>
<dbReference type="InterPro" id="IPR013087">
    <property type="entry name" value="Znf_C2H2_type"/>
</dbReference>
<dbReference type="GO" id="GO:0006897">
    <property type="term" value="P:endocytosis"/>
    <property type="evidence" value="ECO:0007669"/>
    <property type="project" value="TreeGrafter"/>
</dbReference>
<dbReference type="PANTHER" id="PTHR23164">
    <property type="entry name" value="EARLY ENDOSOME ANTIGEN 1"/>
    <property type="match status" value="1"/>
</dbReference>
<dbReference type="Proteomes" id="UP000054047">
    <property type="component" value="Unassembled WGS sequence"/>
</dbReference>
<feature type="coiled-coil region" evidence="5">
    <location>
        <begin position="1096"/>
        <end position="1158"/>
    </location>
</feature>
<dbReference type="GO" id="GO:0008270">
    <property type="term" value="F:zinc ion binding"/>
    <property type="evidence" value="ECO:0007669"/>
    <property type="project" value="UniProtKB-KW"/>
</dbReference>
<dbReference type="InterPro" id="IPR013083">
    <property type="entry name" value="Znf_RING/FYVE/PHD"/>
</dbReference>
<feature type="coiled-coil region" evidence="5">
    <location>
        <begin position="944"/>
        <end position="1013"/>
    </location>
</feature>
<dbReference type="Pfam" id="PF01363">
    <property type="entry name" value="FYVE"/>
    <property type="match status" value="1"/>
</dbReference>
<feature type="region of interest" description="Disordered" evidence="6">
    <location>
        <begin position="72"/>
        <end position="107"/>
    </location>
</feature>
<sequence>MLRRLKAQVSQVANELPGVLSPTSGRENRDDSSFFSSSDVSQNNVDDEIEGFLCPICMVHFNSPESLSEHFEEAHNKETSMLSNPNFDYSTGSSISPGTSPGSFSSKDKEIEELRIQIKEEHTYAEKLKEELDRIQSVVAQATDVPQGEVPYLMQQIQLLEAGKSMVTQRMLEFEKENGQLKRSLENGQQERAEIMSKLKQLSGQIRSLTDENEGNKHPDDLWKMVALDTTTTTHARGVIPMCLLNKQMKNHVVEKEVVTKELAKCKTQNEKLEKELDVLNKTLDQRPSEDDVAVLRTELVHAQKLMDEISQQKDVEINEHINSIRQLNMEREKSSEKVRALVSELEDIRQLLTTCQKDLEDAKSDAAQKGKRVEELQGKNEANLGELTACRDKIAQLEETVRVSAREIDDSHAMNERNLTKLNQLSDKLEQMIEEKKRYETEMSKFEEKSEVQSNSIRSLELSNMDLTNELSSLGSLLEHERQLINEKNSVIASKDQELFAVREDLERARSEIEKLSSQCTSKAAEIESMSKQVVTLQESSKELVEKVSQGEGGARMAIEQLNEEKQNLLEKIAQLTNALKEEKDNFVEKTNELEKSNREERRVAGEKLKRVEDQKEELERRLREAEDDNNRKAERFVEMEKEIEEERRKANERVNKLKEVVRMKEASALEARKQFDELSAELSDKNRLLREKERQIDENRRKIEESVKHIADAEQKARKLEAELSHSEAQRVAVSDSESELRSRLSEHESLLVNLKQQVEKLTADLNAKEQALRDSSSEIAEKEEHWKKKREELELQIEKDHEHNEELLATTKDLQNLLESEKNENVSRQAKIDEMTLRIDEASTRIAELEKESEERREITKTLEEKVEHLGVRLNEEKARFEEMQKKYEDEVVLLQSVENALCDSKMELESVKKSGASRQAELESLLQQTESKHADLLAGMEGKEQEVQRLSNANARLQQDLSAKTSELDDFHERMKKFEEELADERRKFEALEAERQVVTDECVLLRKQNEEATKTSTETMQQLQTEVGLLRDSVLAKEEELANVKGRCAQFEQLSKDIQFSMDRELSAKSAEIEILISSAAEAESLAAAKEATLNEEISALKRSVKAIQSELDEQVRLCAESAKTAEELTSANMDLTKKVASWEEEKNALIERCLNTESDLDFERDRALENKRRFDEALSAMHELGRANQSLQMDISKHTSRTWLDDSAAVNCTSCGKVFSLTVRKHHCRVCGLIFCAPCSSKTAQ</sequence>
<evidence type="ECO:0000256" key="3">
    <source>
        <dbReference type="ARBA" id="ARBA00022833"/>
    </source>
</evidence>
<dbReference type="EMBL" id="KN728090">
    <property type="protein sequence ID" value="KIH64390.1"/>
    <property type="molecule type" value="Genomic_DNA"/>
</dbReference>
<keyword evidence="5" id="KW-0175">Coiled coil</keyword>
<dbReference type="InterPro" id="IPR017455">
    <property type="entry name" value="Znf_FYVE-rel"/>
</dbReference>
<dbReference type="SUPFAM" id="SSF69979">
    <property type="entry name" value="Eea1 homodimerisation domain"/>
    <property type="match status" value="1"/>
</dbReference>
<dbReference type="Gene3D" id="1.20.5.390">
    <property type="entry name" value="L1 transposable element, trimerization domain"/>
    <property type="match status" value="1"/>
</dbReference>
<keyword evidence="3" id="KW-0862">Zinc</keyword>